<feature type="domain" description="HTH araC/xylS-type" evidence="4">
    <location>
        <begin position="150"/>
        <end position="253"/>
    </location>
</feature>
<dbReference type="SMART" id="SM00342">
    <property type="entry name" value="HTH_ARAC"/>
    <property type="match status" value="1"/>
</dbReference>
<protein>
    <submittedName>
        <fullName evidence="5">Helix-turn-helix domain-containing protein</fullName>
    </submittedName>
</protein>
<dbReference type="PROSITE" id="PS01124">
    <property type="entry name" value="HTH_ARAC_FAMILY_2"/>
    <property type="match status" value="1"/>
</dbReference>
<dbReference type="GO" id="GO:0043565">
    <property type="term" value="F:sequence-specific DNA binding"/>
    <property type="evidence" value="ECO:0007669"/>
    <property type="project" value="InterPro"/>
</dbReference>
<dbReference type="PANTHER" id="PTHR46796">
    <property type="entry name" value="HTH-TYPE TRANSCRIPTIONAL ACTIVATOR RHAS-RELATED"/>
    <property type="match status" value="1"/>
</dbReference>
<evidence type="ECO:0000256" key="3">
    <source>
        <dbReference type="ARBA" id="ARBA00023163"/>
    </source>
</evidence>
<evidence type="ECO:0000313" key="5">
    <source>
        <dbReference type="EMBL" id="MDJ1506568.1"/>
    </source>
</evidence>
<proteinExistence type="predicted"/>
<dbReference type="AlphaFoldDB" id="A0AAE3UK74"/>
<dbReference type="InterPro" id="IPR050204">
    <property type="entry name" value="AraC_XylS_family_regulators"/>
</dbReference>
<evidence type="ECO:0000313" key="6">
    <source>
        <dbReference type="Proteomes" id="UP001232063"/>
    </source>
</evidence>
<dbReference type="InterPro" id="IPR018060">
    <property type="entry name" value="HTH_AraC"/>
</dbReference>
<organism evidence="5 6">
    <name type="scientific">Xanthocytophaga agilis</name>
    <dbReference type="NCBI Taxonomy" id="3048010"/>
    <lineage>
        <taxon>Bacteria</taxon>
        <taxon>Pseudomonadati</taxon>
        <taxon>Bacteroidota</taxon>
        <taxon>Cytophagia</taxon>
        <taxon>Cytophagales</taxon>
        <taxon>Rhodocytophagaceae</taxon>
        <taxon>Xanthocytophaga</taxon>
    </lineage>
</organism>
<dbReference type="InterPro" id="IPR009057">
    <property type="entry name" value="Homeodomain-like_sf"/>
</dbReference>
<evidence type="ECO:0000259" key="4">
    <source>
        <dbReference type="PROSITE" id="PS01124"/>
    </source>
</evidence>
<gene>
    <name evidence="5" type="ORF">QNI22_38315</name>
</gene>
<dbReference type="GO" id="GO:0003700">
    <property type="term" value="F:DNA-binding transcription factor activity"/>
    <property type="evidence" value="ECO:0007669"/>
    <property type="project" value="InterPro"/>
</dbReference>
<keyword evidence="1" id="KW-0805">Transcription regulation</keyword>
<evidence type="ECO:0000256" key="2">
    <source>
        <dbReference type="ARBA" id="ARBA00023125"/>
    </source>
</evidence>
<keyword evidence="3" id="KW-0804">Transcription</keyword>
<dbReference type="EMBL" id="JASJOU010000024">
    <property type="protein sequence ID" value="MDJ1506568.1"/>
    <property type="molecule type" value="Genomic_DNA"/>
</dbReference>
<evidence type="ECO:0000256" key="1">
    <source>
        <dbReference type="ARBA" id="ARBA00023015"/>
    </source>
</evidence>
<dbReference type="Gene3D" id="1.10.10.60">
    <property type="entry name" value="Homeodomain-like"/>
    <property type="match status" value="1"/>
</dbReference>
<dbReference type="SUPFAM" id="SSF46689">
    <property type="entry name" value="Homeodomain-like"/>
    <property type="match status" value="1"/>
</dbReference>
<reference evidence="5" key="1">
    <citation type="submission" date="2023-05" db="EMBL/GenBank/DDBJ databases">
        <authorList>
            <person name="Zhang X."/>
        </authorList>
    </citation>
    <scope>NUCLEOTIDE SEQUENCE</scope>
    <source>
        <strain evidence="5">BD1B2-1</strain>
    </source>
</reference>
<dbReference type="Proteomes" id="UP001232063">
    <property type="component" value="Unassembled WGS sequence"/>
</dbReference>
<comment type="caution">
    <text evidence="5">The sequence shown here is derived from an EMBL/GenBank/DDBJ whole genome shotgun (WGS) entry which is preliminary data.</text>
</comment>
<dbReference type="InterPro" id="IPR046532">
    <property type="entry name" value="DUF6597"/>
</dbReference>
<accession>A0AAE3UK74</accession>
<dbReference type="RefSeq" id="WP_314519581.1">
    <property type="nucleotide sequence ID" value="NZ_JASJOU010000024.1"/>
</dbReference>
<keyword evidence="6" id="KW-1185">Reference proteome</keyword>
<dbReference type="Pfam" id="PF12833">
    <property type="entry name" value="HTH_18"/>
    <property type="match status" value="1"/>
</dbReference>
<dbReference type="PANTHER" id="PTHR46796:SF13">
    <property type="entry name" value="HTH-TYPE TRANSCRIPTIONAL ACTIVATOR RHAS"/>
    <property type="match status" value="1"/>
</dbReference>
<keyword evidence="2" id="KW-0238">DNA-binding</keyword>
<name>A0AAE3UK74_9BACT</name>
<sequence length="257" mass="29649">MHIQRYFPREALKPFIKQFVLIESEHMQENRILPDTSIVLAFRCKGLVKTREESESIVLPSSVITGIRTASRTMHYTPQTTNLLVIFNEYGASAFFKDPLFELAGISTSLDNLIPAWKVRDIEAQLAEVQNTIQRIRVVEQFLMGELKVREPDLLILNSLQKIRLAQGNIRIKELVQDVPLSRDPFEKRFRRVVGTSPKQFASIVRLRNFITTYSSAQSLTEAAYDAGYFDQSHFIKSFRLFTGQAPHDFFRSASFW</sequence>
<dbReference type="Pfam" id="PF20240">
    <property type="entry name" value="DUF6597"/>
    <property type="match status" value="1"/>
</dbReference>